<evidence type="ECO:0000313" key="2">
    <source>
        <dbReference type="EMBL" id="SVA19255.1"/>
    </source>
</evidence>
<accession>A0A381TT87</accession>
<dbReference type="AlphaFoldDB" id="A0A381TT87"/>
<gene>
    <name evidence="2" type="ORF">METZ01_LOCUS72109</name>
</gene>
<evidence type="ECO:0000256" key="1">
    <source>
        <dbReference type="SAM" id="MobiDB-lite"/>
    </source>
</evidence>
<name>A0A381TT87_9ZZZZ</name>
<protein>
    <submittedName>
        <fullName evidence="2">Uncharacterized protein</fullName>
    </submittedName>
</protein>
<dbReference type="EMBL" id="UINC01005126">
    <property type="protein sequence ID" value="SVA19255.1"/>
    <property type="molecule type" value="Genomic_DNA"/>
</dbReference>
<reference evidence="2" key="1">
    <citation type="submission" date="2018-05" db="EMBL/GenBank/DDBJ databases">
        <authorList>
            <person name="Lanie J.A."/>
            <person name="Ng W.-L."/>
            <person name="Kazmierczak K.M."/>
            <person name="Andrzejewski T.M."/>
            <person name="Davidsen T.M."/>
            <person name="Wayne K.J."/>
            <person name="Tettelin H."/>
            <person name="Glass J.I."/>
            <person name="Rusch D."/>
            <person name="Podicherti R."/>
            <person name="Tsui H.-C.T."/>
            <person name="Winkler M.E."/>
        </authorList>
    </citation>
    <scope>NUCLEOTIDE SEQUENCE</scope>
</reference>
<proteinExistence type="predicted"/>
<feature type="region of interest" description="Disordered" evidence="1">
    <location>
        <begin position="1"/>
        <end position="22"/>
    </location>
</feature>
<organism evidence="2">
    <name type="scientific">marine metagenome</name>
    <dbReference type="NCBI Taxonomy" id="408172"/>
    <lineage>
        <taxon>unclassified sequences</taxon>
        <taxon>metagenomes</taxon>
        <taxon>ecological metagenomes</taxon>
    </lineage>
</organism>
<sequence>MNFPTLVENPKNGEISENAHRI</sequence>